<dbReference type="EMBL" id="LBWG01000008">
    <property type="protein sequence ID" value="KKR04383.1"/>
    <property type="molecule type" value="Genomic_DNA"/>
</dbReference>
<organism evidence="1 2">
    <name type="scientific">Candidatus Uhrbacteria bacterium GW2011_GWF2_39_13</name>
    <dbReference type="NCBI Taxonomy" id="1618995"/>
    <lineage>
        <taxon>Bacteria</taxon>
        <taxon>Candidatus Uhriibacteriota</taxon>
    </lineage>
</organism>
<name>A0A0G0MMN7_9BACT</name>
<sequence length="48" mass="5805">MSRRYKNKDALTAILERRKNVKMKENIGEACGLFLYFRICQEFYLITE</sequence>
<dbReference type="AlphaFoldDB" id="A0A0G0MMN7"/>
<evidence type="ECO:0000313" key="2">
    <source>
        <dbReference type="Proteomes" id="UP000033935"/>
    </source>
</evidence>
<gene>
    <name evidence="1" type="ORF">UT30_C0008G0005</name>
</gene>
<accession>A0A0G0MMN7</accession>
<comment type="caution">
    <text evidence="1">The sequence shown here is derived from an EMBL/GenBank/DDBJ whole genome shotgun (WGS) entry which is preliminary data.</text>
</comment>
<evidence type="ECO:0000313" key="1">
    <source>
        <dbReference type="EMBL" id="KKR04383.1"/>
    </source>
</evidence>
<reference evidence="1 2" key="1">
    <citation type="journal article" date="2015" name="Nature">
        <title>rRNA introns, odd ribosomes, and small enigmatic genomes across a large radiation of phyla.</title>
        <authorList>
            <person name="Brown C.T."/>
            <person name="Hug L.A."/>
            <person name="Thomas B.C."/>
            <person name="Sharon I."/>
            <person name="Castelle C.J."/>
            <person name="Singh A."/>
            <person name="Wilkins M.J."/>
            <person name="Williams K.H."/>
            <person name="Banfield J.F."/>
        </authorList>
    </citation>
    <scope>NUCLEOTIDE SEQUENCE [LARGE SCALE GENOMIC DNA]</scope>
</reference>
<protein>
    <submittedName>
        <fullName evidence="1">Uncharacterized protein</fullName>
    </submittedName>
</protein>
<dbReference type="Proteomes" id="UP000033935">
    <property type="component" value="Unassembled WGS sequence"/>
</dbReference>
<proteinExistence type="predicted"/>